<proteinExistence type="predicted"/>
<comment type="caution">
    <text evidence="1">The sequence shown here is derived from an EMBL/GenBank/DDBJ whole genome shotgun (WGS) entry which is preliminary data.</text>
</comment>
<protein>
    <submittedName>
        <fullName evidence="1">Uncharacterized protein</fullName>
    </submittedName>
</protein>
<evidence type="ECO:0000313" key="1">
    <source>
        <dbReference type="EMBL" id="KAF7272062.1"/>
    </source>
</evidence>
<dbReference type="Proteomes" id="UP000625711">
    <property type="component" value="Unassembled WGS sequence"/>
</dbReference>
<name>A0A834I3X4_RHYFE</name>
<dbReference type="AlphaFoldDB" id="A0A834I3X4"/>
<organism evidence="1 2">
    <name type="scientific">Rhynchophorus ferrugineus</name>
    <name type="common">Red palm weevil</name>
    <name type="synonym">Curculio ferrugineus</name>
    <dbReference type="NCBI Taxonomy" id="354439"/>
    <lineage>
        <taxon>Eukaryota</taxon>
        <taxon>Metazoa</taxon>
        <taxon>Ecdysozoa</taxon>
        <taxon>Arthropoda</taxon>
        <taxon>Hexapoda</taxon>
        <taxon>Insecta</taxon>
        <taxon>Pterygota</taxon>
        <taxon>Neoptera</taxon>
        <taxon>Endopterygota</taxon>
        <taxon>Coleoptera</taxon>
        <taxon>Polyphaga</taxon>
        <taxon>Cucujiformia</taxon>
        <taxon>Curculionidae</taxon>
        <taxon>Dryophthorinae</taxon>
        <taxon>Rhynchophorus</taxon>
    </lineage>
</organism>
<sequence>MNNDYVIKSHKNCLFSDTTAKHVSSLLSPEKNTNPFHRIEVEARAYLAPLTPKKITLIIRATRKSIATTIAANNRTNTITLSSNIDRSVLAGRGARSYQHLVAADPTIDEAFTIAGDNPSPSPCADIETWKGLVNVDRGR</sequence>
<dbReference type="EMBL" id="JAACXV010013858">
    <property type="protein sequence ID" value="KAF7272062.1"/>
    <property type="molecule type" value="Genomic_DNA"/>
</dbReference>
<reference evidence="1" key="1">
    <citation type="submission" date="2020-08" db="EMBL/GenBank/DDBJ databases">
        <title>Genome sequencing and assembly of the red palm weevil Rhynchophorus ferrugineus.</title>
        <authorList>
            <person name="Dias G.B."/>
            <person name="Bergman C.M."/>
            <person name="Manee M."/>
        </authorList>
    </citation>
    <scope>NUCLEOTIDE SEQUENCE</scope>
    <source>
        <strain evidence="1">AA-2017</strain>
        <tissue evidence="1">Whole larva</tissue>
    </source>
</reference>
<gene>
    <name evidence="1" type="ORF">GWI33_015116</name>
</gene>
<keyword evidence="2" id="KW-1185">Reference proteome</keyword>
<accession>A0A834I3X4</accession>
<evidence type="ECO:0000313" key="2">
    <source>
        <dbReference type="Proteomes" id="UP000625711"/>
    </source>
</evidence>